<gene>
    <name evidence="2" type="ORF">KHB02_12410</name>
</gene>
<sequence length="257" mass="26940">MTDGAVRPVRVGDELWVGLPPGWIELVAHPDDESAARWFDALLETAPADVPEAVREALRTSYADVRAQMPRGTIDTAGILVTTLPDDTATIWQFAMTVVAGPPTGDVELLAVVERFLGSPAGAADLGPDDVVESFETQDGRPGVAIHTTTGGSPTIRDNVPHADPGALGVVYAAVRLQHVTSDDDRLLLLTGIAPTVAERLPMAVLAAQMVMSAALRDSDDRPDVRIALDATVGAPAPAQDTPSGTPPTPEQDTPPR</sequence>
<proteinExistence type="predicted"/>
<accession>A0A942SYY9</accession>
<reference evidence="2" key="1">
    <citation type="submission" date="2021-05" db="EMBL/GenBank/DDBJ databases">
        <title>Novel Bacillus species.</title>
        <authorList>
            <person name="Liu G."/>
        </authorList>
    </citation>
    <scope>NUCLEOTIDE SEQUENCE</scope>
    <source>
        <strain evidence="2">FJAT-50051</strain>
    </source>
</reference>
<feature type="region of interest" description="Disordered" evidence="1">
    <location>
        <begin position="230"/>
        <end position="257"/>
    </location>
</feature>
<dbReference type="EMBL" id="JAGYPE010000002">
    <property type="protein sequence ID" value="MBS4182191.1"/>
    <property type="molecule type" value="Genomic_DNA"/>
</dbReference>
<evidence type="ECO:0000313" key="2">
    <source>
        <dbReference type="EMBL" id="MBS4182191.1"/>
    </source>
</evidence>
<feature type="compositionally biased region" description="Pro residues" evidence="1">
    <location>
        <begin position="245"/>
        <end position="257"/>
    </location>
</feature>
<name>A0A942SYY9_9BACI</name>
<organism evidence="2">
    <name type="scientific">Neobacillus citreus</name>
    <dbReference type="NCBI Taxonomy" id="2833578"/>
    <lineage>
        <taxon>Bacteria</taxon>
        <taxon>Bacillati</taxon>
        <taxon>Bacillota</taxon>
        <taxon>Bacilli</taxon>
        <taxon>Bacillales</taxon>
        <taxon>Bacillaceae</taxon>
        <taxon>Neobacillus</taxon>
    </lineage>
</organism>
<dbReference type="AlphaFoldDB" id="A0A942SYY9"/>
<evidence type="ECO:0000256" key="1">
    <source>
        <dbReference type="SAM" id="MobiDB-lite"/>
    </source>
</evidence>
<protein>
    <submittedName>
        <fullName evidence="2">Uncharacterized protein</fullName>
    </submittedName>
</protein>
<comment type="caution">
    <text evidence="2">The sequence shown here is derived from an EMBL/GenBank/DDBJ whole genome shotgun (WGS) entry which is preliminary data.</text>
</comment>